<dbReference type="PROSITE" id="PS00886">
    <property type="entry name" value="ILVD_EDD_1"/>
    <property type="match status" value="1"/>
</dbReference>
<dbReference type="GO" id="GO:0051536">
    <property type="term" value="F:iron-sulfur cluster binding"/>
    <property type="evidence" value="ECO:0007669"/>
    <property type="project" value="UniProtKB-KW"/>
</dbReference>
<evidence type="ECO:0000256" key="4">
    <source>
        <dbReference type="ARBA" id="ARBA00023014"/>
    </source>
</evidence>
<dbReference type="Pfam" id="PF00920">
    <property type="entry name" value="ILVD_EDD_N"/>
    <property type="match status" value="1"/>
</dbReference>
<sequence>MTDRKRKTPEELRSHKWYGVKDLRSFGHRSRTAQMGYTRADYAGKPVIAIINTWSDMNPCHTHFRARAEEVKRGIWQAGGFPVEMPAMTLAETFQKPTTMLYRNFLAMETEEILRAYPADGAVLMGGCDKTTPALVMGAISANLPAIFVPAGPMLRGDFRGKPLGSGSDVWKYWAELRAGNITEEEWEGIEAGIARSPGHCMTMGTASTMTSAMEAIGLTLPGAASIPAADSRHAQMAENSGRRIVDMVWEDLKPSDIVNAKSVDNAVITALALGGSTNSVVHMVAIARRAGVDLTIERFDELAHKVPVLANIRPSGQYLMEDFFYAGGLRALLRELGDLLDTSLVTVNGKTLAENLATAKTWNEDVIRPRTNPLVEKDGLAVLFGSLAPDGAVIKPAAMEPRLQKHTGRAVVFANYDDMNARIDDPNLDIDADCVIVLQSAGPLGAPGMPEWGQLPIPKKLLKEGVRDMVRISDARMSGTSYGACVLHVTPESHVGGPLGLVKTGDRISLDVPGRRVDLLVDANELERRRKDWKEPAPRYTRGFGTLYLKHVTQANEGCDFDFLEAGAPTPDPEIH</sequence>
<dbReference type="FunFam" id="3.50.30.80:FF:000001">
    <property type="entry name" value="Dihydroxy-acid dehydratase"/>
    <property type="match status" value="1"/>
</dbReference>
<dbReference type="Gene3D" id="3.50.30.80">
    <property type="entry name" value="IlvD/EDD C-terminal domain-like"/>
    <property type="match status" value="1"/>
</dbReference>
<dbReference type="InterPro" id="IPR037237">
    <property type="entry name" value="IlvD/EDD_N"/>
</dbReference>
<dbReference type="KEGG" id="upl:DSM104440_03498"/>
<keyword evidence="4" id="KW-0411">Iron-sulfur</keyword>
<feature type="domain" description="Dihydroxy-acid/6-phosphogluconate dehydratase C-terminal" evidence="7">
    <location>
        <begin position="366"/>
        <end position="560"/>
    </location>
</feature>
<keyword evidence="2" id="KW-0479">Metal-binding</keyword>
<evidence type="ECO:0000259" key="6">
    <source>
        <dbReference type="Pfam" id="PF00920"/>
    </source>
</evidence>
<dbReference type="AlphaFoldDB" id="A0A6M4HBP9"/>
<dbReference type="PANTHER" id="PTHR43183:SF2">
    <property type="entry name" value="DIHYDROXY-ACID DEHYDRATASE"/>
    <property type="match status" value="1"/>
</dbReference>
<dbReference type="NCBIfam" id="NF009560">
    <property type="entry name" value="PRK13017.1"/>
    <property type="match status" value="1"/>
</dbReference>
<dbReference type="InterPro" id="IPR020558">
    <property type="entry name" value="DiOHA_6PGluconate_deHydtase_CS"/>
</dbReference>
<dbReference type="InterPro" id="IPR042096">
    <property type="entry name" value="Dihydro-acid_dehy_C"/>
</dbReference>
<evidence type="ECO:0000259" key="7">
    <source>
        <dbReference type="Pfam" id="PF24877"/>
    </source>
</evidence>
<accession>A0A6M4HBP9</accession>
<dbReference type="NCBIfam" id="NF009559">
    <property type="entry name" value="PRK13016.1"/>
    <property type="match status" value="1"/>
</dbReference>
<evidence type="ECO:0000313" key="8">
    <source>
        <dbReference type="EMBL" id="QJR16662.1"/>
    </source>
</evidence>
<dbReference type="InterPro" id="IPR000581">
    <property type="entry name" value="ILV_EDD_N"/>
</dbReference>
<dbReference type="Pfam" id="PF24877">
    <property type="entry name" value="ILV_EDD_C"/>
    <property type="match status" value="1"/>
</dbReference>
<dbReference type="SUPFAM" id="SSF52016">
    <property type="entry name" value="LeuD/IlvD-like"/>
    <property type="match status" value="1"/>
</dbReference>
<dbReference type="SUPFAM" id="SSF143975">
    <property type="entry name" value="IlvD/EDD N-terminal domain-like"/>
    <property type="match status" value="1"/>
</dbReference>
<dbReference type="RefSeq" id="WP_171164966.1">
    <property type="nucleotide sequence ID" value="NZ_CP053073.1"/>
</dbReference>
<evidence type="ECO:0000256" key="5">
    <source>
        <dbReference type="ARBA" id="ARBA00023239"/>
    </source>
</evidence>
<dbReference type="InterPro" id="IPR052352">
    <property type="entry name" value="Sugar_Degrad_Dehydratases"/>
</dbReference>
<dbReference type="PANTHER" id="PTHR43183">
    <property type="entry name" value="HYPOTHETICAL DIHYDROXYACID DEHYDRATASE (EUROFUNG)-RELATED"/>
    <property type="match status" value="1"/>
</dbReference>
<feature type="domain" description="Dihydroxy-acid/6-phosphogluconate dehydratase N-terminal" evidence="6">
    <location>
        <begin position="45"/>
        <end position="356"/>
    </location>
</feature>
<gene>
    <name evidence="8" type="ORF">DSM104440_03498</name>
</gene>
<dbReference type="InParanoid" id="A0A6M4HBP9"/>
<keyword evidence="5 8" id="KW-0456">Lyase</keyword>
<evidence type="ECO:0000313" key="9">
    <source>
        <dbReference type="Proteomes" id="UP000503096"/>
    </source>
</evidence>
<dbReference type="InterPro" id="IPR056740">
    <property type="entry name" value="ILV_EDD_C"/>
</dbReference>
<protein>
    <submittedName>
        <fullName evidence="8">6-deoxy-6-sulfo-D-gluconate dehydratase</fullName>
        <ecNumber evidence="8">4.2.1.162</ecNumber>
    </submittedName>
</protein>
<dbReference type="GO" id="GO:0016836">
    <property type="term" value="F:hydro-lyase activity"/>
    <property type="evidence" value="ECO:0007669"/>
    <property type="project" value="UniProtKB-ARBA"/>
</dbReference>
<reference evidence="8 9" key="1">
    <citation type="submission" date="2020-04" db="EMBL/GenBank/DDBJ databases">
        <title>Usitatibacter rugosus gen. nov., sp. nov. and Usitatibacter palustris sp. nov., novel members of Usitatibacteraceae fam. nov. within the order Nitrosomonadales isolated from soil.</title>
        <authorList>
            <person name="Huber K.J."/>
            <person name="Neumann-Schaal M."/>
            <person name="Geppert A."/>
            <person name="Luckner M."/>
            <person name="Wanner G."/>
            <person name="Overmann J."/>
        </authorList>
    </citation>
    <scope>NUCLEOTIDE SEQUENCE [LARGE SCALE GENOMIC DNA]</scope>
    <source>
        <strain evidence="8 9">Swamp67</strain>
    </source>
</reference>
<organism evidence="8 9">
    <name type="scientific">Usitatibacter palustris</name>
    <dbReference type="NCBI Taxonomy" id="2732487"/>
    <lineage>
        <taxon>Bacteria</taxon>
        <taxon>Pseudomonadati</taxon>
        <taxon>Pseudomonadota</taxon>
        <taxon>Betaproteobacteria</taxon>
        <taxon>Nitrosomonadales</taxon>
        <taxon>Usitatibacteraceae</taxon>
        <taxon>Usitatibacter</taxon>
    </lineage>
</organism>
<dbReference type="EC" id="4.2.1.162" evidence="8"/>
<evidence type="ECO:0000256" key="2">
    <source>
        <dbReference type="ARBA" id="ARBA00022723"/>
    </source>
</evidence>
<keyword evidence="9" id="KW-1185">Reference proteome</keyword>
<dbReference type="NCBIfam" id="NF004784">
    <property type="entry name" value="PRK06131.1"/>
    <property type="match status" value="1"/>
</dbReference>
<comment type="similarity">
    <text evidence="1">Belongs to the IlvD/Edd family.</text>
</comment>
<dbReference type="GO" id="GO:0046872">
    <property type="term" value="F:metal ion binding"/>
    <property type="evidence" value="ECO:0007669"/>
    <property type="project" value="UniProtKB-KW"/>
</dbReference>
<proteinExistence type="inferred from homology"/>
<keyword evidence="3" id="KW-0408">Iron</keyword>
<evidence type="ECO:0000256" key="3">
    <source>
        <dbReference type="ARBA" id="ARBA00023004"/>
    </source>
</evidence>
<evidence type="ECO:0000256" key="1">
    <source>
        <dbReference type="ARBA" id="ARBA00006486"/>
    </source>
</evidence>
<name>A0A6M4HBP9_9PROT</name>
<dbReference type="EMBL" id="CP053073">
    <property type="protein sequence ID" value="QJR16662.1"/>
    <property type="molecule type" value="Genomic_DNA"/>
</dbReference>
<dbReference type="Proteomes" id="UP000503096">
    <property type="component" value="Chromosome"/>
</dbReference>